<reference evidence="1" key="1">
    <citation type="submission" date="2016-12" db="EMBL/GenBank/DDBJ databases">
        <title>Analysis of the Molecular Diversity Among Cronobacter Species Isolated from Filth Flies Using a Pan Genomic DNA Microarray.</title>
        <authorList>
            <person name="Pava-Ripoll M."/>
            <person name="Tall B."/>
            <person name="Farber J."/>
            <person name="Fanning S."/>
            <person name="Lehner A."/>
            <person name="Stephan R."/>
            <person name="Pagotto F."/>
            <person name="Iverson C."/>
            <person name="Ziobro G."/>
            <person name="Miller A."/>
            <person name="Pearson R."/>
            <person name="Yan Q."/>
            <person name="Kim M."/>
            <person name="Jeong S."/>
            <person name="Park J."/>
            <person name="Jun S."/>
            <person name="Choi H."/>
            <person name="Chung T."/>
            <person name="Yoo Y."/>
            <person name="Park E."/>
            <person name="Hwang S."/>
            <person name="Lee B."/>
            <person name="Sathyamoorthy V."/>
            <person name="Carter L."/>
            <person name="Mammel M."/>
            <person name="Jackson S."/>
            <person name="Kothary M."/>
            <person name="Patel I."/>
            <person name="Grim C."/>
            <person name="Gopinath G."/>
            <person name="Gangiredla J."/>
            <person name="Chase H."/>
        </authorList>
    </citation>
    <scope>NUCLEOTIDE SEQUENCE [LARGE SCALE GENOMIC DNA]</scope>
    <source>
        <strain evidence="1">MOD1-Sh41s</strain>
    </source>
</reference>
<sequence length="406" mass="47400">MNKCTVEILDVINKSSLVGNSATSFIKILEASEDIIINDNRLIFQETEFQFQASDYGVNSEALYIKIELDVIDEEKIRSFSKLIRTLRKIITESNIGKMQIIWDDISKYYCIQAYPKIYEIENMMRKLITKFMLINVGELWVKHTLPEDFSFGKGNDKTKKKADYDIMYQTDFIQLSDFLFDAYREMDVAELIRKLTPLEYDKMNAEQLRDIKKIIPKSNWEKYFTTHIQSDPLIIKENWKELYDLRCKVAHNRDFSKTDLDRVLSIIDLLKPIILNAITKTETIEVDRNDKSELATQFEDKLNNELTSEQKKFIHAIMSMYHSLRESYKKCIGKEEYDMSIQVSELVGTVVDSGAFGNITKNEIMDILINSADKEKVRLLTTLEMNDISTKANVIEFMANTFINQ</sequence>
<name>A0A2T7B3C4_9ENTR</name>
<accession>A0A2T7B3C4</accession>
<dbReference type="OrthoDB" id="1237440at2"/>
<protein>
    <submittedName>
        <fullName evidence="1">Uncharacterized protein</fullName>
    </submittedName>
</protein>
<comment type="caution">
    <text evidence="1">The sequence shown here is derived from an EMBL/GenBank/DDBJ whole genome shotgun (WGS) entry which is preliminary data.</text>
</comment>
<dbReference type="AlphaFoldDB" id="A0A2T7B3C4"/>
<dbReference type="RefSeq" id="WP_075198755.1">
    <property type="nucleotide sequence ID" value="NZ_CP187984.1"/>
</dbReference>
<dbReference type="EMBL" id="MSAG01000021">
    <property type="protein sequence ID" value="PUX20823.1"/>
    <property type="molecule type" value="Genomic_DNA"/>
</dbReference>
<evidence type="ECO:0000313" key="1">
    <source>
        <dbReference type="EMBL" id="PUX20823.1"/>
    </source>
</evidence>
<proteinExistence type="predicted"/>
<gene>
    <name evidence="1" type="ORF">BS411_13130</name>
</gene>
<organism evidence="1">
    <name type="scientific">Cronobacter turicensis</name>
    <dbReference type="NCBI Taxonomy" id="413502"/>
    <lineage>
        <taxon>Bacteria</taxon>
        <taxon>Pseudomonadati</taxon>
        <taxon>Pseudomonadota</taxon>
        <taxon>Gammaproteobacteria</taxon>
        <taxon>Enterobacterales</taxon>
        <taxon>Enterobacteriaceae</taxon>
        <taxon>Cronobacter</taxon>
    </lineage>
</organism>